<dbReference type="AlphaFoldDB" id="A0AAV7FK16"/>
<dbReference type="PANTHER" id="PTHR19854:SF1">
    <property type="entry name" value="GUANINE NUCLEOTIDE-BINDING PROTEIN SUBUNIT BETA-LIKE PROTEIN 1"/>
    <property type="match status" value="1"/>
</dbReference>
<keyword evidence="2" id="KW-0677">Repeat</keyword>
<sequence length="469" mass="51297">MKQCGMIGDAIEDDRDGHPLGVLGSMSGKRPPPDPIAVLRGHRSSVMDACFHPSRPLLFTGATDGELRVWDTVQHRTLSSTWAHSGAAGVYCVATSASLGNRVVSQGRDGTCKCWEIEEGGLSRYQGLPDIIDFFEECLLKYYYFVVSYRVDSNESNHKNHDFVDIMLLYCIVVYIMIIKPLISFRTSAYHFCKLSLVKSLTCVAPTCQTSRYEPAFDGAEPEINCNLQESVNRFCREESVQGSDCLVTNGPVLMASAGEASQVELWDLNEAKRIMCLPHISSSGFIGNSAKQRGLYAAGLCMAVQAFVPSEAQGFLNVVSGYEDGSMLLWDTRKSDAPLCNVKYHSEAVLSVTVDAFCNGGMSGSADNKIIIFILDHRTGSFSVKKEITLDRAGISGTSVRADCKIAATAGWDHRVRVYNYRKGSPLAVLKYHSASCNAVAFAPDSKLMVSCSEDTSAALWELYPPQT</sequence>
<dbReference type="Proteomes" id="UP000775213">
    <property type="component" value="Unassembled WGS sequence"/>
</dbReference>
<name>A0AAV7FK16_DENCH</name>
<dbReference type="PROSITE" id="PS00678">
    <property type="entry name" value="WD_REPEATS_1"/>
    <property type="match status" value="1"/>
</dbReference>
<protein>
    <submittedName>
        <fullName evidence="6">Uncharacterized protein</fullName>
    </submittedName>
</protein>
<comment type="caution">
    <text evidence="6">The sequence shown here is derived from an EMBL/GenBank/DDBJ whole genome shotgun (WGS) entry which is preliminary data.</text>
</comment>
<dbReference type="EMBL" id="JAGFBR010000019">
    <property type="protein sequence ID" value="KAH0448425.1"/>
    <property type="molecule type" value="Genomic_DNA"/>
</dbReference>
<dbReference type="PRINTS" id="PR00320">
    <property type="entry name" value="GPROTEINBRPT"/>
</dbReference>
<evidence type="ECO:0000256" key="4">
    <source>
        <dbReference type="SAM" id="MobiDB-lite"/>
    </source>
</evidence>
<feature type="transmembrane region" description="Helical" evidence="5">
    <location>
        <begin position="163"/>
        <end position="183"/>
    </location>
</feature>
<dbReference type="PROSITE" id="PS50082">
    <property type="entry name" value="WD_REPEATS_2"/>
    <property type="match status" value="2"/>
</dbReference>
<feature type="repeat" description="WD" evidence="3">
    <location>
        <begin position="431"/>
        <end position="469"/>
    </location>
</feature>
<evidence type="ECO:0000256" key="2">
    <source>
        <dbReference type="ARBA" id="ARBA00022737"/>
    </source>
</evidence>
<evidence type="ECO:0000256" key="3">
    <source>
        <dbReference type="PROSITE-ProRule" id="PRU00221"/>
    </source>
</evidence>
<dbReference type="Gene3D" id="2.130.10.10">
    <property type="entry name" value="YVTN repeat-like/Quinoprotein amine dehydrogenase"/>
    <property type="match status" value="2"/>
</dbReference>
<evidence type="ECO:0000313" key="7">
    <source>
        <dbReference type="Proteomes" id="UP000775213"/>
    </source>
</evidence>
<accession>A0AAV7FK16</accession>
<keyword evidence="5" id="KW-1133">Transmembrane helix</keyword>
<dbReference type="InterPro" id="IPR019775">
    <property type="entry name" value="WD40_repeat_CS"/>
</dbReference>
<keyword evidence="5" id="KW-0812">Transmembrane</keyword>
<keyword evidence="7" id="KW-1185">Reference proteome</keyword>
<dbReference type="SMART" id="SM00320">
    <property type="entry name" value="WD40"/>
    <property type="match status" value="5"/>
</dbReference>
<keyword evidence="5" id="KW-0472">Membrane</keyword>
<feature type="repeat" description="WD" evidence="3">
    <location>
        <begin position="39"/>
        <end position="80"/>
    </location>
</feature>
<evidence type="ECO:0000313" key="6">
    <source>
        <dbReference type="EMBL" id="KAH0448425.1"/>
    </source>
</evidence>
<dbReference type="InterPro" id="IPR036322">
    <property type="entry name" value="WD40_repeat_dom_sf"/>
</dbReference>
<reference evidence="6 7" key="1">
    <citation type="journal article" date="2021" name="Hortic Res">
        <title>Chromosome-scale assembly of the Dendrobium chrysotoxum genome enhances the understanding of orchid evolution.</title>
        <authorList>
            <person name="Zhang Y."/>
            <person name="Zhang G.Q."/>
            <person name="Zhang D."/>
            <person name="Liu X.D."/>
            <person name="Xu X.Y."/>
            <person name="Sun W.H."/>
            <person name="Yu X."/>
            <person name="Zhu X."/>
            <person name="Wang Z.W."/>
            <person name="Zhao X."/>
            <person name="Zhong W.Y."/>
            <person name="Chen H."/>
            <person name="Yin W.L."/>
            <person name="Huang T."/>
            <person name="Niu S.C."/>
            <person name="Liu Z.J."/>
        </authorList>
    </citation>
    <scope>NUCLEOTIDE SEQUENCE [LARGE SCALE GENOMIC DNA]</scope>
    <source>
        <strain evidence="6">Lindl</strain>
    </source>
</reference>
<dbReference type="InterPro" id="IPR020472">
    <property type="entry name" value="WD40_PAC1"/>
</dbReference>
<gene>
    <name evidence="6" type="ORF">IEQ34_022225</name>
</gene>
<dbReference type="PROSITE" id="PS50294">
    <property type="entry name" value="WD_REPEATS_REGION"/>
    <property type="match status" value="2"/>
</dbReference>
<dbReference type="PANTHER" id="PTHR19854">
    <property type="entry name" value="TRANSDUCIN BETA-LIKE 3"/>
    <property type="match status" value="1"/>
</dbReference>
<evidence type="ECO:0000256" key="1">
    <source>
        <dbReference type="ARBA" id="ARBA00022574"/>
    </source>
</evidence>
<organism evidence="6 7">
    <name type="scientific">Dendrobium chrysotoxum</name>
    <name type="common">Orchid</name>
    <dbReference type="NCBI Taxonomy" id="161865"/>
    <lineage>
        <taxon>Eukaryota</taxon>
        <taxon>Viridiplantae</taxon>
        <taxon>Streptophyta</taxon>
        <taxon>Embryophyta</taxon>
        <taxon>Tracheophyta</taxon>
        <taxon>Spermatophyta</taxon>
        <taxon>Magnoliopsida</taxon>
        <taxon>Liliopsida</taxon>
        <taxon>Asparagales</taxon>
        <taxon>Orchidaceae</taxon>
        <taxon>Epidendroideae</taxon>
        <taxon>Malaxideae</taxon>
        <taxon>Dendrobiinae</taxon>
        <taxon>Dendrobium</taxon>
    </lineage>
</organism>
<keyword evidence="1 3" id="KW-0853">WD repeat</keyword>
<proteinExistence type="predicted"/>
<dbReference type="InterPro" id="IPR001680">
    <property type="entry name" value="WD40_rpt"/>
</dbReference>
<dbReference type="Pfam" id="PF00400">
    <property type="entry name" value="WD40"/>
    <property type="match status" value="3"/>
</dbReference>
<dbReference type="SUPFAM" id="SSF50978">
    <property type="entry name" value="WD40 repeat-like"/>
    <property type="match status" value="1"/>
</dbReference>
<feature type="region of interest" description="Disordered" evidence="4">
    <location>
        <begin position="11"/>
        <end position="33"/>
    </location>
</feature>
<evidence type="ECO:0000256" key="5">
    <source>
        <dbReference type="SAM" id="Phobius"/>
    </source>
</evidence>
<dbReference type="InterPro" id="IPR015943">
    <property type="entry name" value="WD40/YVTN_repeat-like_dom_sf"/>
</dbReference>